<dbReference type="InterPro" id="IPR035897">
    <property type="entry name" value="Toll_tir_struct_dom_sf"/>
</dbReference>
<dbReference type="PROSITE" id="PS50104">
    <property type="entry name" value="TIR"/>
    <property type="match status" value="1"/>
</dbReference>
<comment type="caution">
    <text evidence="2">The sequence shown here is derived from an EMBL/GenBank/DDBJ whole genome shotgun (WGS) entry which is preliminary data.</text>
</comment>
<dbReference type="RefSeq" id="WP_176065457.1">
    <property type="nucleotide sequence ID" value="NZ_JABWMJ010000001.1"/>
</dbReference>
<dbReference type="EMBL" id="JABWMJ010000001">
    <property type="protein sequence ID" value="NUZ04475.1"/>
    <property type="molecule type" value="Genomic_DNA"/>
</dbReference>
<dbReference type="Proteomes" id="UP000529637">
    <property type="component" value="Unassembled WGS sequence"/>
</dbReference>
<evidence type="ECO:0000313" key="3">
    <source>
        <dbReference type="Proteomes" id="UP000529637"/>
    </source>
</evidence>
<name>A0A7Y6TUX9_9BURK</name>
<dbReference type="InterPro" id="IPR000157">
    <property type="entry name" value="TIR_dom"/>
</dbReference>
<dbReference type="Gene3D" id="3.40.50.10140">
    <property type="entry name" value="Toll/interleukin-1 receptor homology (TIR) domain"/>
    <property type="match status" value="1"/>
</dbReference>
<protein>
    <submittedName>
        <fullName evidence="2">Toll/interleukin-1 receptor domain-containing protein</fullName>
    </submittedName>
</protein>
<keyword evidence="2" id="KW-0675">Receptor</keyword>
<dbReference type="GO" id="GO:0007165">
    <property type="term" value="P:signal transduction"/>
    <property type="evidence" value="ECO:0007669"/>
    <property type="project" value="InterPro"/>
</dbReference>
<sequence>MKEIRDCRYSAFISYANGDNDGYYGWITKFADQLRAVLPSRARVKGGIPPPFFGSETPIASGRLSDQLKATVAESFAMIIVVHENYASSDWCLQELEYFQALFGEEGRRERLYIVAMSENAIRNVQATASWKRLVPNEDQAWLRFYELADRDTPVPIYQRLDDGRGIPSEAFQDRFESLIRDLSAKIARSASVAPKVEVSRPLPPLSRAQPLLGRTDLVPAAPSGANATHVLLGVTTPELAEAVASLRTSLLSVGVHVDALGRDALFGEFAEFERADLLALPFNEAQPLLPFAPGGHLALQRDAWLRLGRPAESLVWVDLRSVPAPQIARPGQSEFIAAVAAQALEPAGLMTRLIGEQPAAPVDAGEAAAVRIYIESNRNERLLWKPLGEQIKRKWDKLVEGKKIAPPLFIRPRGLPIDEIEHHPPLDDADGVVLLWGKKEPRSLLSQINKVEDRLHGRDVAPCIVAYLMPPQPDPKAPIVAWSWDVLRFQAEREEDIDVVADDTSELEAFLQRILDRADKKRLAASQRAAIAAA</sequence>
<dbReference type="Pfam" id="PF13676">
    <property type="entry name" value="TIR_2"/>
    <property type="match status" value="1"/>
</dbReference>
<dbReference type="SUPFAM" id="SSF52200">
    <property type="entry name" value="Toll/Interleukin receptor TIR domain"/>
    <property type="match status" value="1"/>
</dbReference>
<gene>
    <name evidence="2" type="ORF">HQN59_01750</name>
</gene>
<keyword evidence="3" id="KW-1185">Reference proteome</keyword>
<accession>A0A7Y6TUX9</accession>
<organism evidence="2 3">
    <name type="scientific">Piscinibacter koreensis</name>
    <dbReference type="NCBI Taxonomy" id="2742824"/>
    <lineage>
        <taxon>Bacteria</taxon>
        <taxon>Pseudomonadati</taxon>
        <taxon>Pseudomonadota</taxon>
        <taxon>Betaproteobacteria</taxon>
        <taxon>Burkholderiales</taxon>
        <taxon>Sphaerotilaceae</taxon>
        <taxon>Piscinibacter</taxon>
    </lineage>
</organism>
<reference evidence="2 3" key="1">
    <citation type="submission" date="2020-06" db="EMBL/GenBank/DDBJ databases">
        <title>Schlegella sp. ID0723 isolated from air conditioner.</title>
        <authorList>
            <person name="Kim D.Y."/>
            <person name="Kim D.-U."/>
        </authorList>
    </citation>
    <scope>NUCLEOTIDE SEQUENCE [LARGE SCALE GENOMIC DNA]</scope>
    <source>
        <strain evidence="2 3">ID0723</strain>
    </source>
</reference>
<feature type="domain" description="TIR" evidence="1">
    <location>
        <begin position="7"/>
        <end position="153"/>
    </location>
</feature>
<evidence type="ECO:0000313" key="2">
    <source>
        <dbReference type="EMBL" id="NUZ04475.1"/>
    </source>
</evidence>
<proteinExistence type="predicted"/>
<dbReference type="AlphaFoldDB" id="A0A7Y6TUX9"/>
<evidence type="ECO:0000259" key="1">
    <source>
        <dbReference type="PROSITE" id="PS50104"/>
    </source>
</evidence>